<geneLocation type="plastid" evidence="8"/>
<dbReference type="InterPro" id="IPR038657">
    <property type="entry name" value="Ribosomal_bL19_sf"/>
</dbReference>
<accession>A0A7G1MTZ7</accession>
<evidence type="ECO:0000256" key="1">
    <source>
        <dbReference type="ARBA" id="ARBA00004229"/>
    </source>
</evidence>
<proteinExistence type="inferred from homology"/>
<dbReference type="GO" id="GO:0003735">
    <property type="term" value="F:structural constituent of ribosome"/>
    <property type="evidence" value="ECO:0007669"/>
    <property type="project" value="InterPro"/>
</dbReference>
<dbReference type="EMBL" id="LC580440">
    <property type="protein sequence ID" value="BCL05891.1"/>
    <property type="molecule type" value="Genomic_DNA"/>
</dbReference>
<comment type="subcellular location">
    <subcellularLocation>
        <location evidence="1">Plastid</location>
        <location evidence="1">Chloroplast</location>
    </subcellularLocation>
</comment>
<protein>
    <recommendedName>
        <fullName evidence="7">50S ribosomal protein L19, chloroplastic</fullName>
    </recommendedName>
</protein>
<dbReference type="InterPro" id="IPR008991">
    <property type="entry name" value="Translation_prot_SH3-like_sf"/>
</dbReference>
<evidence type="ECO:0000256" key="2">
    <source>
        <dbReference type="ARBA" id="ARBA00005781"/>
    </source>
</evidence>
<reference evidence="8" key="1">
    <citation type="submission" date="2020-09" db="EMBL/GenBank/DDBJ databases">
        <title>Highly reduced plastid genomes of the non-photosynthetic dictyochophyceans Pteridomonas spp. (Ochrophyta, SAR).</title>
        <authorList>
            <person name="Kayama M."/>
            <person name="Kamikawa R."/>
        </authorList>
    </citation>
    <scope>NUCLEOTIDE SEQUENCE</scope>
    <source>
        <strain evidence="8">YPF1301</strain>
    </source>
</reference>
<sequence>MIKTVKYNLQNIFDIGDYITLGIDTLEKHQIRIYEYSGFIIGQKNKGVNKTLILRNICKGISIDRYVLIYSPEILFIKINNSVLLDRSKGYTLYTF</sequence>
<evidence type="ECO:0000256" key="4">
    <source>
        <dbReference type="ARBA" id="ARBA00022640"/>
    </source>
</evidence>
<dbReference type="GO" id="GO:1990904">
    <property type="term" value="C:ribonucleoprotein complex"/>
    <property type="evidence" value="ECO:0007669"/>
    <property type="project" value="UniProtKB-KW"/>
</dbReference>
<keyword evidence="5 8" id="KW-0689">Ribosomal protein</keyword>
<dbReference type="InterPro" id="IPR001857">
    <property type="entry name" value="Ribosomal_bL19"/>
</dbReference>
<name>A0A7G1MTZ7_9STRA</name>
<keyword evidence="3" id="KW-0150">Chloroplast</keyword>
<evidence type="ECO:0000256" key="7">
    <source>
        <dbReference type="ARBA" id="ARBA00035376"/>
    </source>
</evidence>
<evidence type="ECO:0000313" key="8">
    <source>
        <dbReference type="EMBL" id="BCL05891.1"/>
    </source>
</evidence>
<dbReference type="PRINTS" id="PR00061">
    <property type="entry name" value="RIBOSOMALL19"/>
</dbReference>
<evidence type="ECO:0000256" key="5">
    <source>
        <dbReference type="ARBA" id="ARBA00022980"/>
    </source>
</evidence>
<gene>
    <name evidence="8" type="primary">rpl19</name>
</gene>
<evidence type="ECO:0000256" key="3">
    <source>
        <dbReference type="ARBA" id="ARBA00022528"/>
    </source>
</evidence>
<dbReference type="GO" id="GO:0006412">
    <property type="term" value="P:translation"/>
    <property type="evidence" value="ECO:0007669"/>
    <property type="project" value="InterPro"/>
</dbReference>
<comment type="similarity">
    <text evidence="2">Belongs to the bacterial ribosomal protein bL19 family.</text>
</comment>
<dbReference type="GO" id="GO:0009507">
    <property type="term" value="C:chloroplast"/>
    <property type="evidence" value="ECO:0007669"/>
    <property type="project" value="UniProtKB-SubCell"/>
</dbReference>
<keyword evidence="6" id="KW-0687">Ribonucleoprotein</keyword>
<dbReference type="GO" id="GO:0005840">
    <property type="term" value="C:ribosome"/>
    <property type="evidence" value="ECO:0007669"/>
    <property type="project" value="UniProtKB-KW"/>
</dbReference>
<dbReference type="SUPFAM" id="SSF50104">
    <property type="entry name" value="Translation proteins SH3-like domain"/>
    <property type="match status" value="1"/>
</dbReference>
<organism evidence="8">
    <name type="scientific">Pteridomonas sp. YPF1301</name>
    <dbReference type="NCBI Taxonomy" id="2766739"/>
    <lineage>
        <taxon>Eukaryota</taxon>
        <taxon>Sar</taxon>
        <taxon>Stramenopiles</taxon>
        <taxon>Ochrophyta</taxon>
        <taxon>Dictyochophyceae</taxon>
        <taxon>Pedinellales</taxon>
        <taxon>Pteridomonas</taxon>
    </lineage>
</organism>
<dbReference type="Pfam" id="PF01245">
    <property type="entry name" value="Ribosomal_L19"/>
    <property type="match status" value="1"/>
</dbReference>
<keyword evidence="4 8" id="KW-0934">Plastid</keyword>
<dbReference type="AlphaFoldDB" id="A0A7G1MTZ7"/>
<dbReference type="Gene3D" id="2.30.30.790">
    <property type="match status" value="1"/>
</dbReference>
<evidence type="ECO:0000256" key="6">
    <source>
        <dbReference type="ARBA" id="ARBA00023274"/>
    </source>
</evidence>